<dbReference type="RefSeq" id="WP_301552052.1">
    <property type="nucleotide sequence ID" value="NZ_JAQRMZ010000006.1"/>
</dbReference>
<keyword evidence="1" id="KW-0472">Membrane</keyword>
<dbReference type="Proteomes" id="UP001226720">
    <property type="component" value="Unassembled WGS sequence"/>
</dbReference>
<gene>
    <name evidence="2" type="ORF">QO000_002341</name>
</gene>
<comment type="caution">
    <text evidence="2">The sequence shown here is derived from an EMBL/GenBank/DDBJ whole genome shotgun (WGS) entry which is preliminary data.</text>
</comment>
<sequence>MALVMLILLVTFLGLALFMMVIWNGIKTDSAAYDREFLWRHYEEIIKKEDVF</sequence>
<dbReference type="EMBL" id="JAUSWM010000004">
    <property type="protein sequence ID" value="MDQ0483359.1"/>
    <property type="molecule type" value="Genomic_DNA"/>
</dbReference>
<keyword evidence="1" id="KW-1133">Transmembrane helix</keyword>
<evidence type="ECO:0000313" key="3">
    <source>
        <dbReference type="Proteomes" id="UP001226720"/>
    </source>
</evidence>
<reference evidence="2" key="1">
    <citation type="submission" date="2023-07" db="EMBL/GenBank/DDBJ databases">
        <title>Genomic Encyclopedia of Type Strains, Phase IV (KMG-IV): sequencing the most valuable type-strain genomes for metagenomic binning, comparative biology and taxonomic classification.</title>
        <authorList>
            <person name="Goeker M."/>
        </authorList>
    </citation>
    <scope>NUCLEOTIDE SEQUENCE [LARGE SCALE GENOMIC DNA]</scope>
    <source>
        <strain evidence="2">JSM 076093</strain>
    </source>
</reference>
<organism evidence="2 3">
    <name type="scientific">Guptibacillus hwajinpoensis</name>
    <dbReference type="NCBI Taxonomy" id="208199"/>
    <lineage>
        <taxon>Bacteria</taxon>
        <taxon>Bacillati</taxon>
        <taxon>Bacillota</taxon>
        <taxon>Bacilli</taxon>
        <taxon>Bacillales</taxon>
        <taxon>Guptibacillaceae</taxon>
        <taxon>Guptibacillus</taxon>
    </lineage>
</organism>
<keyword evidence="1" id="KW-0812">Transmembrane</keyword>
<proteinExistence type="predicted"/>
<dbReference type="GeneID" id="301327641"/>
<protein>
    <submittedName>
        <fullName evidence="2">Uncharacterized protein</fullName>
    </submittedName>
</protein>
<evidence type="ECO:0000256" key="1">
    <source>
        <dbReference type="SAM" id="Phobius"/>
    </source>
</evidence>
<name>A0ABU0K260_9BACL</name>
<keyword evidence="3" id="KW-1185">Reference proteome</keyword>
<evidence type="ECO:0000313" key="2">
    <source>
        <dbReference type="EMBL" id="MDQ0483359.1"/>
    </source>
</evidence>
<accession>A0ABU0K260</accession>
<feature type="transmembrane region" description="Helical" evidence="1">
    <location>
        <begin position="6"/>
        <end position="26"/>
    </location>
</feature>